<organism evidence="1 2">
    <name type="scientific">Gossypium trilobum</name>
    <dbReference type="NCBI Taxonomy" id="34281"/>
    <lineage>
        <taxon>Eukaryota</taxon>
        <taxon>Viridiplantae</taxon>
        <taxon>Streptophyta</taxon>
        <taxon>Embryophyta</taxon>
        <taxon>Tracheophyta</taxon>
        <taxon>Spermatophyta</taxon>
        <taxon>Magnoliopsida</taxon>
        <taxon>eudicotyledons</taxon>
        <taxon>Gunneridae</taxon>
        <taxon>Pentapetalae</taxon>
        <taxon>rosids</taxon>
        <taxon>malvids</taxon>
        <taxon>Malvales</taxon>
        <taxon>Malvaceae</taxon>
        <taxon>Malvoideae</taxon>
        <taxon>Gossypium</taxon>
    </lineage>
</organism>
<evidence type="ECO:0000313" key="2">
    <source>
        <dbReference type="Proteomes" id="UP000593568"/>
    </source>
</evidence>
<reference evidence="1 2" key="1">
    <citation type="journal article" date="2019" name="Genome Biol. Evol.">
        <title>Insights into the evolution of the New World diploid cottons (Gossypium, subgenus Houzingenia) based on genome sequencing.</title>
        <authorList>
            <person name="Grover C.E."/>
            <person name="Arick M.A. 2nd"/>
            <person name="Thrash A."/>
            <person name="Conover J.L."/>
            <person name="Sanders W.S."/>
            <person name="Peterson D.G."/>
            <person name="Frelichowski J.E."/>
            <person name="Scheffler J.A."/>
            <person name="Scheffler B.E."/>
            <person name="Wendel J.F."/>
        </authorList>
    </citation>
    <scope>NUCLEOTIDE SEQUENCE [LARGE SCALE GENOMIC DNA]</scope>
    <source>
        <strain evidence="1">8</strain>
        <tissue evidence="1">Leaf</tissue>
    </source>
</reference>
<gene>
    <name evidence="1" type="ORF">Gotri_005773</name>
</gene>
<keyword evidence="2" id="KW-1185">Reference proteome</keyword>
<evidence type="ECO:0000313" key="1">
    <source>
        <dbReference type="EMBL" id="MBA0777800.1"/>
    </source>
</evidence>
<sequence length="45" mass="5317">MKLDSINVRTVSWKDKLLNTTIERINLQNEEDIELLEGDEKKKIC</sequence>
<protein>
    <submittedName>
        <fullName evidence="1">Uncharacterized protein</fullName>
    </submittedName>
</protein>
<dbReference type="EMBL" id="JABEZW010000010">
    <property type="protein sequence ID" value="MBA0777800.1"/>
    <property type="molecule type" value="Genomic_DNA"/>
</dbReference>
<dbReference type="Proteomes" id="UP000593568">
    <property type="component" value="Unassembled WGS sequence"/>
</dbReference>
<accession>A0A7J9EXP1</accession>
<proteinExistence type="predicted"/>
<comment type="caution">
    <text evidence="1">The sequence shown here is derived from an EMBL/GenBank/DDBJ whole genome shotgun (WGS) entry which is preliminary data.</text>
</comment>
<name>A0A7J9EXP1_9ROSI</name>
<dbReference type="AlphaFoldDB" id="A0A7J9EXP1"/>